<organism evidence="2">
    <name type="scientific">marine sediment metagenome</name>
    <dbReference type="NCBI Taxonomy" id="412755"/>
    <lineage>
        <taxon>unclassified sequences</taxon>
        <taxon>metagenomes</taxon>
        <taxon>ecological metagenomes</taxon>
    </lineage>
</organism>
<keyword evidence="1" id="KW-0812">Transmembrane</keyword>
<keyword evidence="1" id="KW-1133">Transmembrane helix</keyword>
<dbReference type="InterPro" id="IPR001036">
    <property type="entry name" value="Acrflvin-R"/>
</dbReference>
<evidence type="ECO:0008006" key="3">
    <source>
        <dbReference type="Google" id="ProtNLM"/>
    </source>
</evidence>
<dbReference type="GO" id="GO:0005886">
    <property type="term" value="C:plasma membrane"/>
    <property type="evidence" value="ECO:0007669"/>
    <property type="project" value="TreeGrafter"/>
</dbReference>
<dbReference type="InterPro" id="IPR027463">
    <property type="entry name" value="AcrB_DN_DC_subdom"/>
</dbReference>
<proteinExistence type="predicted"/>
<protein>
    <recommendedName>
        <fullName evidence="3">Acriflavin resistance protein</fullName>
    </recommendedName>
</protein>
<dbReference type="AlphaFoldDB" id="X0ZZF1"/>
<dbReference type="Gene3D" id="3.30.70.1430">
    <property type="entry name" value="Multidrug efflux transporter AcrB pore domain"/>
    <property type="match status" value="1"/>
</dbReference>
<gene>
    <name evidence="2" type="ORF">S01H4_14652</name>
</gene>
<keyword evidence="1" id="KW-0472">Membrane</keyword>
<dbReference type="PANTHER" id="PTHR32063">
    <property type="match status" value="1"/>
</dbReference>
<dbReference type="SUPFAM" id="SSF82693">
    <property type="entry name" value="Multidrug efflux transporter AcrB pore domain, PN1, PN2, PC1 and PC2 subdomains"/>
    <property type="match status" value="2"/>
</dbReference>
<dbReference type="Pfam" id="PF00873">
    <property type="entry name" value="ACR_tran"/>
    <property type="match status" value="1"/>
</dbReference>
<dbReference type="PRINTS" id="PR00702">
    <property type="entry name" value="ACRIFLAVINRP"/>
</dbReference>
<dbReference type="PANTHER" id="PTHR32063:SF18">
    <property type="entry name" value="CATION EFFLUX SYSTEM PROTEIN"/>
    <property type="match status" value="1"/>
</dbReference>
<dbReference type="Gene3D" id="3.30.2090.10">
    <property type="entry name" value="Multidrug efflux transporter AcrB TolC docking domain, DN and DC subdomains"/>
    <property type="match status" value="1"/>
</dbReference>
<feature type="transmembrane region" description="Helical" evidence="1">
    <location>
        <begin position="332"/>
        <end position="353"/>
    </location>
</feature>
<feature type="transmembrane region" description="Helical" evidence="1">
    <location>
        <begin position="386"/>
        <end position="412"/>
    </location>
</feature>
<feature type="transmembrane region" description="Helical" evidence="1">
    <location>
        <begin position="360"/>
        <end position="380"/>
    </location>
</feature>
<dbReference type="EMBL" id="BART01006421">
    <property type="protein sequence ID" value="GAG63277.1"/>
    <property type="molecule type" value="Genomic_DNA"/>
</dbReference>
<dbReference type="SUPFAM" id="SSF82866">
    <property type="entry name" value="Multidrug efflux transporter AcrB transmembrane domain"/>
    <property type="match status" value="1"/>
</dbReference>
<accession>X0ZZF1</accession>
<name>X0ZZF1_9ZZZZ</name>
<dbReference type="Gene3D" id="1.20.1640.10">
    <property type="entry name" value="Multidrug efflux transporter AcrB transmembrane domain"/>
    <property type="match status" value="1"/>
</dbReference>
<sequence length="426" mass="46614">MNLTQFSIERNRVVLSILAVVIVMGLVFYKSLSRDSMPPYTIRVATVVTSFPGASPERVEELITDKIEKVVQELPELKNVKSTSRTGLSVVNVELKMEVSPDDLQAVWDRLRRKLSNIQGLPSNIYPQLKDDGIGEVFGIAVGITSDGYSYSEMKDYADELRDELIKLDDAAKVEINGAQEERIFVKFENAKLKAYGMTSSGLREIINNTNILNSGGEITIEDERIILEPTGNFNSVSDIQNMLIPIGNSGQVVTLGDVTSVQKGYLTPPKQIVRVNGLTALSLHISLKEGSNVIKLGEDVDYVLSQWKQKLPVGLEVSRLASIDTYIDKKISAFLVNLFQAIGIVLVVMLFFLGIRTGLVVASLIPIVTISTFLVMGLINVGLNQISLAALIMALGMMVDNAIVVAETIMVKVEKGIEIKKAAIG</sequence>
<dbReference type="GO" id="GO:0042910">
    <property type="term" value="F:xenobiotic transmembrane transporter activity"/>
    <property type="evidence" value="ECO:0007669"/>
    <property type="project" value="TreeGrafter"/>
</dbReference>
<evidence type="ECO:0000313" key="2">
    <source>
        <dbReference type="EMBL" id="GAG63277.1"/>
    </source>
</evidence>
<dbReference type="SUPFAM" id="SSF82714">
    <property type="entry name" value="Multidrug efflux transporter AcrB TolC docking domain, DN and DC subdomains"/>
    <property type="match status" value="1"/>
</dbReference>
<comment type="caution">
    <text evidence="2">The sequence shown here is derived from an EMBL/GenBank/DDBJ whole genome shotgun (WGS) entry which is preliminary data.</text>
</comment>
<evidence type="ECO:0000256" key="1">
    <source>
        <dbReference type="SAM" id="Phobius"/>
    </source>
</evidence>
<feature type="transmembrane region" description="Helical" evidence="1">
    <location>
        <begin position="12"/>
        <end position="29"/>
    </location>
</feature>
<reference evidence="2" key="1">
    <citation type="journal article" date="2014" name="Front. Microbiol.">
        <title>High frequency of phylogenetically diverse reductive dehalogenase-homologous genes in deep subseafloor sedimentary metagenomes.</title>
        <authorList>
            <person name="Kawai M."/>
            <person name="Futagami T."/>
            <person name="Toyoda A."/>
            <person name="Takaki Y."/>
            <person name="Nishi S."/>
            <person name="Hori S."/>
            <person name="Arai W."/>
            <person name="Tsubouchi T."/>
            <person name="Morono Y."/>
            <person name="Uchiyama I."/>
            <person name="Ito T."/>
            <person name="Fujiyama A."/>
            <person name="Inagaki F."/>
            <person name="Takami H."/>
        </authorList>
    </citation>
    <scope>NUCLEOTIDE SEQUENCE</scope>
    <source>
        <strain evidence="2">Expedition CK06-06</strain>
    </source>
</reference>